<dbReference type="Pfam" id="PF07040">
    <property type="entry name" value="DUF1326"/>
    <property type="match status" value="1"/>
</dbReference>
<sequence length="134" mass="14834">MAAGGWTSALYIDERADESQRAALEQILSGDMGGPAERWRAMTENFMGIGYVPIDFRVDGKVHSVNVPGVMDFSVEPIQIPGRDDAMLLSNTGHGVNRDLYLARGVRAEYTDHGMVWDNTGKNGHYAPFQWSFP</sequence>
<evidence type="ECO:0000313" key="1">
    <source>
        <dbReference type="EMBL" id="CAI8002019.1"/>
    </source>
</evidence>
<keyword evidence="2" id="KW-1185">Reference proteome</keyword>
<name>A0AA35R4L2_GEOBA</name>
<dbReference type="EMBL" id="CASHTH010000458">
    <property type="protein sequence ID" value="CAI8002019.1"/>
    <property type="molecule type" value="Genomic_DNA"/>
</dbReference>
<protein>
    <submittedName>
        <fullName evidence="1">Uncharacterized protein</fullName>
    </submittedName>
</protein>
<organism evidence="1 2">
    <name type="scientific">Geodia barretti</name>
    <name type="common">Barrett's horny sponge</name>
    <dbReference type="NCBI Taxonomy" id="519541"/>
    <lineage>
        <taxon>Eukaryota</taxon>
        <taxon>Metazoa</taxon>
        <taxon>Porifera</taxon>
        <taxon>Demospongiae</taxon>
        <taxon>Heteroscleromorpha</taxon>
        <taxon>Tetractinellida</taxon>
        <taxon>Astrophorina</taxon>
        <taxon>Geodiidae</taxon>
        <taxon>Geodia</taxon>
    </lineage>
</organism>
<gene>
    <name evidence="1" type="ORF">GBAR_LOCUS3307</name>
</gene>
<dbReference type="Proteomes" id="UP001174909">
    <property type="component" value="Unassembled WGS sequence"/>
</dbReference>
<evidence type="ECO:0000313" key="2">
    <source>
        <dbReference type="Proteomes" id="UP001174909"/>
    </source>
</evidence>
<dbReference type="AlphaFoldDB" id="A0AA35R4L2"/>
<comment type="caution">
    <text evidence="1">The sequence shown here is derived from an EMBL/GenBank/DDBJ whole genome shotgun (WGS) entry which is preliminary data.</text>
</comment>
<reference evidence="1" key="1">
    <citation type="submission" date="2023-03" db="EMBL/GenBank/DDBJ databases">
        <authorList>
            <person name="Steffen K."/>
            <person name="Cardenas P."/>
        </authorList>
    </citation>
    <scope>NUCLEOTIDE SEQUENCE</scope>
</reference>
<proteinExistence type="predicted"/>
<accession>A0AA35R4L2</accession>
<dbReference type="InterPro" id="IPR009758">
    <property type="entry name" value="DUF1326"/>
</dbReference>